<evidence type="ECO:0000256" key="2">
    <source>
        <dbReference type="SAM" id="Phobius"/>
    </source>
</evidence>
<reference evidence="4 5" key="1">
    <citation type="submission" date="2023-01" db="EMBL/GenBank/DDBJ databases">
        <title>Minimal conservation of predation-associated metabolite biosynthetic gene clusters underscores biosynthetic potential of Myxococcota including descriptions for ten novel species: Archangium lansinium sp. nov., Myxococcus landrumus sp. nov., Nannocystis bai.</title>
        <authorList>
            <person name="Ahearne A."/>
            <person name="Stevens C."/>
            <person name="Dowd S."/>
        </authorList>
    </citation>
    <scope>NUCLEOTIDE SEQUENCE [LARGE SCALE GENOMIC DNA]</scope>
    <source>
        <strain evidence="4 5">WIWO2</strain>
    </source>
</reference>
<accession>A0ABT5BPL7</accession>
<feature type="chain" id="PRO_5046901689" evidence="3">
    <location>
        <begin position="25"/>
        <end position="297"/>
    </location>
</feature>
<feature type="transmembrane region" description="Helical" evidence="2">
    <location>
        <begin position="246"/>
        <end position="266"/>
    </location>
</feature>
<feature type="signal peptide" evidence="3">
    <location>
        <begin position="1"/>
        <end position="24"/>
    </location>
</feature>
<comment type="caution">
    <text evidence="4">The sequence shown here is derived from an EMBL/GenBank/DDBJ whole genome shotgun (WGS) entry which is preliminary data.</text>
</comment>
<name>A0ABT5BPL7_9BACT</name>
<gene>
    <name evidence="4" type="ORF">POL72_00050</name>
</gene>
<keyword evidence="2" id="KW-0812">Transmembrane</keyword>
<feature type="transmembrane region" description="Helical" evidence="2">
    <location>
        <begin position="206"/>
        <end position="225"/>
    </location>
</feature>
<evidence type="ECO:0000313" key="4">
    <source>
        <dbReference type="EMBL" id="MDC0676111.1"/>
    </source>
</evidence>
<keyword evidence="3" id="KW-0732">Signal</keyword>
<dbReference type="Proteomes" id="UP001217485">
    <property type="component" value="Unassembled WGS sequence"/>
</dbReference>
<protein>
    <submittedName>
        <fullName evidence="4">Uncharacterized protein</fullName>
    </submittedName>
</protein>
<feature type="region of interest" description="Disordered" evidence="1">
    <location>
        <begin position="76"/>
        <end position="104"/>
    </location>
</feature>
<keyword evidence="5" id="KW-1185">Reference proteome</keyword>
<evidence type="ECO:0000256" key="1">
    <source>
        <dbReference type="SAM" id="MobiDB-lite"/>
    </source>
</evidence>
<proteinExistence type="predicted"/>
<keyword evidence="2" id="KW-0472">Membrane</keyword>
<keyword evidence="2" id="KW-1133">Transmembrane helix</keyword>
<evidence type="ECO:0000256" key="3">
    <source>
        <dbReference type="SAM" id="SignalP"/>
    </source>
</evidence>
<dbReference type="RefSeq" id="WP_272092818.1">
    <property type="nucleotide sequence ID" value="NZ_JAQNDK010000001.1"/>
</dbReference>
<evidence type="ECO:0000313" key="5">
    <source>
        <dbReference type="Proteomes" id="UP001217485"/>
    </source>
</evidence>
<dbReference type="EMBL" id="JAQNDK010000001">
    <property type="protein sequence ID" value="MDC0676111.1"/>
    <property type="molecule type" value="Genomic_DNA"/>
</dbReference>
<organism evidence="4 5">
    <name type="scientific">Sorangium atrum</name>
    <dbReference type="NCBI Taxonomy" id="2995308"/>
    <lineage>
        <taxon>Bacteria</taxon>
        <taxon>Pseudomonadati</taxon>
        <taxon>Myxococcota</taxon>
        <taxon>Polyangia</taxon>
        <taxon>Polyangiales</taxon>
        <taxon>Polyangiaceae</taxon>
        <taxon>Sorangium</taxon>
    </lineage>
</organism>
<sequence>MRHRFPILATLTAVSLLLGGSARADDGEDEVTLKNGGTIRGTVVSSEPGESVKIIELGAKEVRVVPWAQVSDVERGKFAPKSAPQPGPAGPGYGAAPPPKAIPAPEPALGAPGVVRLHVESPQPVRVVTEGATTYGAVRGYGFAIQEIRHVCASPCDKVIDGSDGRRFSLSPEDVPPPDPFTFAQMTGDVTLRVEPGSYGRRTAGAWLNVLGATAVVTGGTLMLLSGLSSGADDSSSDVGGSFMTAGLVSLIGGGAALVGGIVLVATSGTSVTVEQRGEKPAGKAAQVKPRYWLGEF</sequence>